<organism evidence="1 2">
    <name type="scientific">Artomyces pyxidatus</name>
    <dbReference type="NCBI Taxonomy" id="48021"/>
    <lineage>
        <taxon>Eukaryota</taxon>
        <taxon>Fungi</taxon>
        <taxon>Dikarya</taxon>
        <taxon>Basidiomycota</taxon>
        <taxon>Agaricomycotina</taxon>
        <taxon>Agaricomycetes</taxon>
        <taxon>Russulales</taxon>
        <taxon>Auriscalpiaceae</taxon>
        <taxon>Artomyces</taxon>
    </lineage>
</organism>
<dbReference type="Proteomes" id="UP000814140">
    <property type="component" value="Unassembled WGS sequence"/>
</dbReference>
<sequence>MTLIIWGEIGVFFWSLSGCKWPDKQIASVASGAPPTHILLIADPHILPPHVHSQTWGQLFRDIYTRKSWAATRRMHPHAVVFLGDMLASGGSMVSDDEYAIYAHKFKDLFPLDPGVQVTYIPGNADVGLGRADAFTKHVRQRYERFFSPVNQHLSIANHSLVLLDAPGIVEEDYVRAGQGVSFDEWTPIQNGPVDFVKSLATERRNEPVVLFSHIPLHRSESKTCGPLREKGTIHRGVGKGWQKTLGKHTSTFVLESLRPVIVFSADDRDYCDITHTLPPTSSDPSREIHEITVKSFSRARHIQQPGFHLLSLQSSSQSHAHTPCHLPSAYGPLTRLYIPFACLTLMILLFAHMRRIRRLEYLRMSTASPTPTPLSSHTNLAHLVSTDPPSPYSASSAYSYSYAYTNTPPASSGRAYFDLPPSAGAGGLRTPAHDEHDDGDDNDIDGQYLYVPPAAGTQLDRRHLARTALASPPLARGALDPDRRLSWVYTFSFRGRRRRLAVHAPRWVGRLWVRAQMRSVRRGDPSMWQGVWGDMGRITGPTVLVWAALVWWFSR</sequence>
<name>A0ACB8SQH4_9AGAM</name>
<gene>
    <name evidence="1" type="ORF">BV25DRAFT_1830545</name>
</gene>
<reference evidence="1" key="1">
    <citation type="submission" date="2021-03" db="EMBL/GenBank/DDBJ databases">
        <authorList>
            <consortium name="DOE Joint Genome Institute"/>
            <person name="Ahrendt S."/>
            <person name="Looney B.P."/>
            <person name="Miyauchi S."/>
            <person name="Morin E."/>
            <person name="Drula E."/>
            <person name="Courty P.E."/>
            <person name="Chicoki N."/>
            <person name="Fauchery L."/>
            <person name="Kohler A."/>
            <person name="Kuo A."/>
            <person name="Labutti K."/>
            <person name="Pangilinan J."/>
            <person name="Lipzen A."/>
            <person name="Riley R."/>
            <person name="Andreopoulos W."/>
            <person name="He G."/>
            <person name="Johnson J."/>
            <person name="Barry K.W."/>
            <person name="Grigoriev I.V."/>
            <person name="Nagy L."/>
            <person name="Hibbett D."/>
            <person name="Henrissat B."/>
            <person name="Matheny P.B."/>
            <person name="Labbe J."/>
            <person name="Martin F."/>
        </authorList>
    </citation>
    <scope>NUCLEOTIDE SEQUENCE</scope>
    <source>
        <strain evidence="1">HHB10654</strain>
    </source>
</reference>
<evidence type="ECO:0000313" key="2">
    <source>
        <dbReference type="Proteomes" id="UP000814140"/>
    </source>
</evidence>
<reference evidence="1" key="2">
    <citation type="journal article" date="2022" name="New Phytol.">
        <title>Evolutionary transition to the ectomycorrhizal habit in the genomes of a hyperdiverse lineage of mushroom-forming fungi.</title>
        <authorList>
            <person name="Looney B."/>
            <person name="Miyauchi S."/>
            <person name="Morin E."/>
            <person name="Drula E."/>
            <person name="Courty P.E."/>
            <person name="Kohler A."/>
            <person name="Kuo A."/>
            <person name="LaButti K."/>
            <person name="Pangilinan J."/>
            <person name="Lipzen A."/>
            <person name="Riley R."/>
            <person name="Andreopoulos W."/>
            <person name="He G."/>
            <person name="Johnson J."/>
            <person name="Nolan M."/>
            <person name="Tritt A."/>
            <person name="Barry K.W."/>
            <person name="Grigoriev I.V."/>
            <person name="Nagy L.G."/>
            <person name="Hibbett D."/>
            <person name="Henrissat B."/>
            <person name="Matheny P.B."/>
            <person name="Labbe J."/>
            <person name="Martin F.M."/>
        </authorList>
    </citation>
    <scope>NUCLEOTIDE SEQUENCE</scope>
    <source>
        <strain evidence="1">HHB10654</strain>
    </source>
</reference>
<accession>A0ACB8SQH4</accession>
<proteinExistence type="predicted"/>
<comment type="caution">
    <text evidence="1">The sequence shown here is derived from an EMBL/GenBank/DDBJ whole genome shotgun (WGS) entry which is preliminary data.</text>
</comment>
<keyword evidence="2" id="KW-1185">Reference proteome</keyword>
<evidence type="ECO:0000313" key="1">
    <source>
        <dbReference type="EMBL" id="KAI0057996.1"/>
    </source>
</evidence>
<dbReference type="EMBL" id="MU277240">
    <property type="protein sequence ID" value="KAI0057996.1"/>
    <property type="molecule type" value="Genomic_DNA"/>
</dbReference>
<protein>
    <submittedName>
        <fullName evidence="1">Uncharacterized protein</fullName>
    </submittedName>
</protein>